<feature type="transmembrane region" description="Helical" evidence="2">
    <location>
        <begin position="192"/>
        <end position="211"/>
    </location>
</feature>
<keyword evidence="2" id="KW-0812">Transmembrane</keyword>
<feature type="transmembrane region" description="Helical" evidence="2">
    <location>
        <begin position="232"/>
        <end position="258"/>
    </location>
</feature>
<dbReference type="AlphaFoldDB" id="A0A9P4JRQ0"/>
<dbReference type="Pfam" id="PF11911">
    <property type="entry name" value="DUF3429"/>
    <property type="match status" value="1"/>
</dbReference>
<dbReference type="Proteomes" id="UP000799536">
    <property type="component" value="Unassembled WGS sequence"/>
</dbReference>
<dbReference type="OrthoDB" id="194289at2759"/>
<reference evidence="3" key="1">
    <citation type="journal article" date="2020" name="Stud. Mycol.">
        <title>101 Dothideomycetes genomes: a test case for predicting lifestyles and emergence of pathogens.</title>
        <authorList>
            <person name="Haridas S."/>
            <person name="Albert R."/>
            <person name="Binder M."/>
            <person name="Bloem J."/>
            <person name="Labutti K."/>
            <person name="Salamov A."/>
            <person name="Andreopoulos B."/>
            <person name="Baker S."/>
            <person name="Barry K."/>
            <person name="Bills G."/>
            <person name="Bluhm B."/>
            <person name="Cannon C."/>
            <person name="Castanera R."/>
            <person name="Culley D."/>
            <person name="Daum C."/>
            <person name="Ezra D."/>
            <person name="Gonzalez J."/>
            <person name="Henrissat B."/>
            <person name="Kuo A."/>
            <person name="Liang C."/>
            <person name="Lipzen A."/>
            <person name="Lutzoni F."/>
            <person name="Magnuson J."/>
            <person name="Mondo S."/>
            <person name="Nolan M."/>
            <person name="Ohm R."/>
            <person name="Pangilinan J."/>
            <person name="Park H.-J."/>
            <person name="Ramirez L."/>
            <person name="Alfaro M."/>
            <person name="Sun H."/>
            <person name="Tritt A."/>
            <person name="Yoshinaga Y."/>
            <person name="Zwiers L.-H."/>
            <person name="Turgeon B."/>
            <person name="Goodwin S."/>
            <person name="Spatafora J."/>
            <person name="Crous P."/>
            <person name="Grigoriev I."/>
        </authorList>
    </citation>
    <scope>NUCLEOTIDE SEQUENCE</scope>
    <source>
        <strain evidence="3">ATCC 74209</strain>
    </source>
</reference>
<evidence type="ECO:0008006" key="5">
    <source>
        <dbReference type="Google" id="ProtNLM"/>
    </source>
</evidence>
<dbReference type="PANTHER" id="PTHR15887">
    <property type="entry name" value="TRANSMEMBRANE PROTEIN 69"/>
    <property type="match status" value="1"/>
</dbReference>
<feature type="transmembrane region" description="Helical" evidence="2">
    <location>
        <begin position="139"/>
        <end position="164"/>
    </location>
</feature>
<keyword evidence="4" id="KW-1185">Reference proteome</keyword>
<keyword evidence="2" id="KW-1133">Transmembrane helix</keyword>
<accession>A0A9P4JRQ0</accession>
<dbReference type="EMBL" id="ML993888">
    <property type="protein sequence ID" value="KAF2203965.1"/>
    <property type="molecule type" value="Genomic_DNA"/>
</dbReference>
<organism evidence="3 4">
    <name type="scientific">Delitschia confertaspora ATCC 74209</name>
    <dbReference type="NCBI Taxonomy" id="1513339"/>
    <lineage>
        <taxon>Eukaryota</taxon>
        <taxon>Fungi</taxon>
        <taxon>Dikarya</taxon>
        <taxon>Ascomycota</taxon>
        <taxon>Pezizomycotina</taxon>
        <taxon>Dothideomycetes</taxon>
        <taxon>Pleosporomycetidae</taxon>
        <taxon>Pleosporales</taxon>
        <taxon>Delitschiaceae</taxon>
        <taxon>Delitschia</taxon>
    </lineage>
</organism>
<gene>
    <name evidence="3" type="ORF">GQ43DRAFT_478589</name>
</gene>
<evidence type="ECO:0000313" key="3">
    <source>
        <dbReference type="EMBL" id="KAF2203965.1"/>
    </source>
</evidence>
<evidence type="ECO:0000313" key="4">
    <source>
        <dbReference type="Proteomes" id="UP000799536"/>
    </source>
</evidence>
<name>A0A9P4JRQ0_9PLEO</name>
<keyword evidence="2" id="KW-0472">Membrane</keyword>
<feature type="transmembrane region" description="Helical" evidence="2">
    <location>
        <begin position="270"/>
        <end position="293"/>
    </location>
</feature>
<feature type="compositionally biased region" description="Polar residues" evidence="1">
    <location>
        <begin position="86"/>
        <end position="96"/>
    </location>
</feature>
<sequence length="362" mass="39501">MLRTGASRIAFQAIAPSVVRRTGSAFLCRADPAQWAARFSSVAFTKRPQAPSASSKPIQAIFRRTLADKIDREAEKRYREEKLQPTPETVSATSTTRPLLSEVGASDPVNHDVDMMKGIKDDMETIKDTFSLADVPRPAYYVGLAGVLPYLGTSLSTVFCAWNINQAAEVGHSLLSPQTAELFLHVLEPLQLGYGAVILSFLGAIHWGLEFGGFGGHQGYKRYSIGVIAPAVAWPTLLLPIETALISQFCAFVLLYYVDTRAAYRGWTPSWYAIYRFVLTFIVGASIVVSLIGRGEVANRVVRQPGAADKITALREAAQDTLAKDEEEVLTLKGDQVEDRVATVQNSDDEIQEGGQANSDSK</sequence>
<feature type="region of interest" description="Disordered" evidence="1">
    <location>
        <begin position="76"/>
        <end position="96"/>
    </location>
</feature>
<dbReference type="PANTHER" id="PTHR15887:SF1">
    <property type="entry name" value="TRANSMEMBRANE PROTEIN 69"/>
    <property type="match status" value="1"/>
</dbReference>
<comment type="caution">
    <text evidence="3">The sequence shown here is derived from an EMBL/GenBank/DDBJ whole genome shotgun (WGS) entry which is preliminary data.</text>
</comment>
<protein>
    <recommendedName>
        <fullName evidence="5">Transmembrane protein 69</fullName>
    </recommendedName>
</protein>
<evidence type="ECO:0000256" key="1">
    <source>
        <dbReference type="SAM" id="MobiDB-lite"/>
    </source>
</evidence>
<evidence type="ECO:0000256" key="2">
    <source>
        <dbReference type="SAM" id="Phobius"/>
    </source>
</evidence>
<proteinExistence type="predicted"/>
<dbReference type="InterPro" id="IPR021836">
    <property type="entry name" value="DUF3429"/>
</dbReference>